<sequence>MRQYLQILRIKEARRLLISTLPARLAYSMVGLALFFHVLQTSHSITKAGLTIGINGFCGAISAGIRGALMDRYGQTWLLYILVPAYALMLTIVSFSSNISLLLVAAAVLGFAAPPINMSARPLWKIAVTPDLLRASYALDVMALHGVTIFGPILASTISLGLDGSWALRTCAILLFIGGMAMATSPVSRRWVPEVKIPGEVSLWKSPGIRLLMAEGICIGFGWGAFDVGLPASATLADKAHLAGPIIACMGVGTVIGVSFAGIIAKKVSSLRAMSMSYGVWVLAVLPLLFVFRPTPALFVVAFLIGLAGGPLPVFYWEVLDAVRPQGSAVSALAWIWAFEGSFAAAGAAVAGHIAEVWGARYALAITPVAVLCGFALIIFGRTLLKAADRIPSDQEVGDALVESEDAARTNG</sequence>
<feature type="transmembrane region" description="Helical" evidence="1">
    <location>
        <begin position="332"/>
        <end position="354"/>
    </location>
</feature>
<gene>
    <name evidence="2" type="ORF">UFOPK2342_00050</name>
    <name evidence="3" type="ORF">UFOPK2423_00345</name>
    <name evidence="4" type="ORF">UFOPK3266_00108</name>
    <name evidence="5" type="ORF">UFOPK4367_01498</name>
</gene>
<feature type="transmembrane region" description="Helical" evidence="1">
    <location>
        <begin position="21"/>
        <end position="39"/>
    </location>
</feature>
<keyword evidence="1" id="KW-0472">Membrane</keyword>
<feature type="transmembrane region" description="Helical" evidence="1">
    <location>
        <begin position="276"/>
        <end position="292"/>
    </location>
</feature>
<dbReference type="SUPFAM" id="SSF103473">
    <property type="entry name" value="MFS general substrate transporter"/>
    <property type="match status" value="1"/>
</dbReference>
<feature type="transmembrane region" description="Helical" evidence="1">
    <location>
        <begin position="242"/>
        <end position="264"/>
    </location>
</feature>
<feature type="transmembrane region" description="Helical" evidence="1">
    <location>
        <begin position="298"/>
        <end position="320"/>
    </location>
</feature>
<evidence type="ECO:0000256" key="1">
    <source>
        <dbReference type="SAM" id="Phobius"/>
    </source>
</evidence>
<feature type="transmembrane region" description="Helical" evidence="1">
    <location>
        <begin position="77"/>
        <end position="93"/>
    </location>
</feature>
<organism evidence="5">
    <name type="scientific">freshwater metagenome</name>
    <dbReference type="NCBI Taxonomy" id="449393"/>
    <lineage>
        <taxon>unclassified sequences</taxon>
        <taxon>metagenomes</taxon>
        <taxon>ecological metagenomes</taxon>
    </lineage>
</organism>
<feature type="transmembrane region" description="Helical" evidence="1">
    <location>
        <begin position="208"/>
        <end position="226"/>
    </location>
</feature>
<evidence type="ECO:0000313" key="3">
    <source>
        <dbReference type="EMBL" id="CAB4687588.1"/>
    </source>
</evidence>
<evidence type="ECO:0000313" key="4">
    <source>
        <dbReference type="EMBL" id="CAB4840359.1"/>
    </source>
</evidence>
<feature type="transmembrane region" description="Helical" evidence="1">
    <location>
        <begin position="99"/>
        <end position="116"/>
    </location>
</feature>
<dbReference type="InterPro" id="IPR036259">
    <property type="entry name" value="MFS_trans_sf"/>
</dbReference>
<dbReference type="EMBL" id="CAFBAA010000002">
    <property type="protein sequence ID" value="CAB4840359.1"/>
    <property type="molecule type" value="Genomic_DNA"/>
</dbReference>
<dbReference type="PANTHER" id="PTHR23542">
    <property type="match status" value="1"/>
</dbReference>
<accession>A0A6J7VI99</accession>
<dbReference type="PANTHER" id="PTHR23542:SF1">
    <property type="entry name" value="MAJOR FACILITATOR SUPERFAMILY (MFS) PROFILE DOMAIN-CONTAINING PROTEIN"/>
    <property type="match status" value="1"/>
</dbReference>
<dbReference type="GO" id="GO:0022857">
    <property type="term" value="F:transmembrane transporter activity"/>
    <property type="evidence" value="ECO:0007669"/>
    <property type="project" value="InterPro"/>
</dbReference>
<dbReference type="Pfam" id="PF07690">
    <property type="entry name" value="MFS_1"/>
    <property type="match status" value="1"/>
</dbReference>
<dbReference type="EMBL" id="CAEZXN010000005">
    <property type="protein sequence ID" value="CAB4687588.1"/>
    <property type="molecule type" value="Genomic_DNA"/>
</dbReference>
<feature type="transmembrane region" description="Helical" evidence="1">
    <location>
        <begin position="166"/>
        <end position="187"/>
    </location>
</feature>
<name>A0A6J7VI99_9ZZZZ</name>
<dbReference type="AlphaFoldDB" id="A0A6J7VI99"/>
<evidence type="ECO:0000313" key="2">
    <source>
        <dbReference type="EMBL" id="CAB4664549.1"/>
    </source>
</evidence>
<feature type="transmembrane region" description="Helical" evidence="1">
    <location>
        <begin position="137"/>
        <end position="160"/>
    </location>
</feature>
<dbReference type="EMBL" id="CAFBRC010000146">
    <property type="protein sequence ID" value="CAB5078121.1"/>
    <property type="molecule type" value="Genomic_DNA"/>
</dbReference>
<keyword evidence="1" id="KW-1133">Transmembrane helix</keyword>
<evidence type="ECO:0000313" key="5">
    <source>
        <dbReference type="EMBL" id="CAB5078121.1"/>
    </source>
</evidence>
<dbReference type="Gene3D" id="1.20.1250.20">
    <property type="entry name" value="MFS general substrate transporter like domains"/>
    <property type="match status" value="1"/>
</dbReference>
<proteinExistence type="predicted"/>
<protein>
    <submittedName>
        <fullName evidence="5">Unannotated protein</fullName>
    </submittedName>
</protein>
<keyword evidence="1" id="KW-0812">Transmembrane</keyword>
<reference evidence="5" key="1">
    <citation type="submission" date="2020-05" db="EMBL/GenBank/DDBJ databases">
        <authorList>
            <person name="Chiriac C."/>
            <person name="Salcher M."/>
            <person name="Ghai R."/>
            <person name="Kavagutti S V."/>
        </authorList>
    </citation>
    <scope>NUCLEOTIDE SEQUENCE</scope>
</reference>
<dbReference type="InterPro" id="IPR011701">
    <property type="entry name" value="MFS"/>
</dbReference>
<feature type="transmembrane region" description="Helical" evidence="1">
    <location>
        <begin position="360"/>
        <end position="380"/>
    </location>
</feature>
<dbReference type="EMBL" id="CAEZXB010000001">
    <property type="protein sequence ID" value="CAB4664549.1"/>
    <property type="molecule type" value="Genomic_DNA"/>
</dbReference>
<feature type="transmembrane region" description="Helical" evidence="1">
    <location>
        <begin position="45"/>
        <end position="65"/>
    </location>
</feature>